<comment type="caution">
    <text evidence="2">The sequence shown here is derived from an EMBL/GenBank/DDBJ whole genome shotgun (WGS) entry which is preliminary data.</text>
</comment>
<evidence type="ECO:0000313" key="3">
    <source>
        <dbReference type="Proteomes" id="UP000249390"/>
    </source>
</evidence>
<keyword evidence="3" id="KW-1185">Reference proteome</keyword>
<proteinExistence type="predicted"/>
<dbReference type="Proteomes" id="UP000249390">
    <property type="component" value="Unassembled WGS sequence"/>
</dbReference>
<evidence type="ECO:0000313" key="2">
    <source>
        <dbReference type="EMBL" id="RAL52685.1"/>
    </source>
</evidence>
<evidence type="ECO:0000256" key="1">
    <source>
        <dbReference type="SAM" id="MobiDB-lite"/>
    </source>
</evidence>
<feature type="region of interest" description="Disordered" evidence="1">
    <location>
        <begin position="25"/>
        <end position="71"/>
    </location>
</feature>
<gene>
    <name evidence="2" type="ORF">DM860_007453</name>
</gene>
<protein>
    <submittedName>
        <fullName evidence="2">Uncharacterized protein</fullName>
    </submittedName>
</protein>
<dbReference type="AlphaFoldDB" id="A0A328E425"/>
<organism evidence="2 3">
    <name type="scientific">Cuscuta australis</name>
    <dbReference type="NCBI Taxonomy" id="267555"/>
    <lineage>
        <taxon>Eukaryota</taxon>
        <taxon>Viridiplantae</taxon>
        <taxon>Streptophyta</taxon>
        <taxon>Embryophyta</taxon>
        <taxon>Tracheophyta</taxon>
        <taxon>Spermatophyta</taxon>
        <taxon>Magnoliopsida</taxon>
        <taxon>eudicotyledons</taxon>
        <taxon>Gunneridae</taxon>
        <taxon>Pentapetalae</taxon>
        <taxon>asterids</taxon>
        <taxon>lamiids</taxon>
        <taxon>Solanales</taxon>
        <taxon>Convolvulaceae</taxon>
        <taxon>Cuscuteae</taxon>
        <taxon>Cuscuta</taxon>
        <taxon>Cuscuta subgen. Grammica</taxon>
        <taxon>Cuscuta sect. Cleistogrammica</taxon>
    </lineage>
</organism>
<name>A0A328E425_9ASTE</name>
<dbReference type="EMBL" id="NQVE01000030">
    <property type="protein sequence ID" value="RAL52685.1"/>
    <property type="molecule type" value="Genomic_DNA"/>
</dbReference>
<feature type="compositionally biased region" description="Gly residues" evidence="1">
    <location>
        <begin position="60"/>
        <end position="71"/>
    </location>
</feature>
<accession>A0A328E425</accession>
<sequence length="71" mass="6847">MDGGQGEWGGYIDYNSILTDITDLCHGSRDSGTGDSVAADHDGGDANGGVAGGDKKTDGGGKGWASGGGGD</sequence>
<reference evidence="2 3" key="1">
    <citation type="submission" date="2018-06" db="EMBL/GenBank/DDBJ databases">
        <title>The Genome of Cuscuta australis (Dodder) Provides Insight into the Evolution of Plant Parasitism.</title>
        <authorList>
            <person name="Liu H."/>
        </authorList>
    </citation>
    <scope>NUCLEOTIDE SEQUENCE [LARGE SCALE GENOMIC DNA]</scope>
    <source>
        <strain evidence="3">cv. Yunnan</strain>
        <tissue evidence="2">Vines</tissue>
    </source>
</reference>